<dbReference type="EMBL" id="DXFQ01000113">
    <property type="protein sequence ID" value="HIX20192.1"/>
    <property type="molecule type" value="Genomic_DNA"/>
</dbReference>
<evidence type="ECO:0000313" key="2">
    <source>
        <dbReference type="EMBL" id="HIX20192.1"/>
    </source>
</evidence>
<comment type="caution">
    <text evidence="2">The sequence shown here is derived from an EMBL/GenBank/DDBJ whole genome shotgun (WGS) entry which is preliminary data.</text>
</comment>
<organism evidence="2 3">
    <name type="scientific">Candidatus Akkermansia intestinigallinarum</name>
    <dbReference type="NCBI Taxonomy" id="2838431"/>
    <lineage>
        <taxon>Bacteria</taxon>
        <taxon>Pseudomonadati</taxon>
        <taxon>Verrucomicrobiota</taxon>
        <taxon>Verrucomicrobiia</taxon>
        <taxon>Verrucomicrobiales</taxon>
        <taxon>Akkermansiaceae</taxon>
        <taxon>Akkermansia</taxon>
    </lineage>
</organism>
<protein>
    <submittedName>
        <fullName evidence="2">Uncharacterized protein</fullName>
    </submittedName>
</protein>
<name>A0A9D1VBL9_9BACT</name>
<feature type="region of interest" description="Disordered" evidence="1">
    <location>
        <begin position="213"/>
        <end position="259"/>
    </location>
</feature>
<proteinExistence type="predicted"/>
<feature type="compositionally biased region" description="Acidic residues" evidence="1">
    <location>
        <begin position="224"/>
        <end position="259"/>
    </location>
</feature>
<reference evidence="2" key="1">
    <citation type="journal article" date="2021" name="PeerJ">
        <title>Extensive microbial diversity within the chicken gut microbiome revealed by metagenomics and culture.</title>
        <authorList>
            <person name="Gilroy R."/>
            <person name="Ravi A."/>
            <person name="Getino M."/>
            <person name="Pursley I."/>
            <person name="Horton D.L."/>
            <person name="Alikhan N.F."/>
            <person name="Baker D."/>
            <person name="Gharbi K."/>
            <person name="Hall N."/>
            <person name="Watson M."/>
            <person name="Adriaenssens E.M."/>
            <person name="Foster-Nyarko E."/>
            <person name="Jarju S."/>
            <person name="Secka A."/>
            <person name="Antonio M."/>
            <person name="Oren A."/>
            <person name="Chaudhuri R.R."/>
            <person name="La Ragione R."/>
            <person name="Hildebrand F."/>
            <person name="Pallen M.J."/>
        </authorList>
    </citation>
    <scope>NUCLEOTIDE SEQUENCE</scope>
    <source>
        <strain evidence="2">14975</strain>
    </source>
</reference>
<dbReference type="AlphaFoldDB" id="A0A9D1VBL9"/>
<dbReference type="PROSITE" id="PS51257">
    <property type="entry name" value="PROKAR_LIPOPROTEIN"/>
    <property type="match status" value="1"/>
</dbReference>
<reference evidence="2" key="2">
    <citation type="submission" date="2021-04" db="EMBL/GenBank/DDBJ databases">
        <authorList>
            <person name="Gilroy R."/>
        </authorList>
    </citation>
    <scope>NUCLEOTIDE SEQUENCE</scope>
    <source>
        <strain evidence="2">14975</strain>
    </source>
</reference>
<gene>
    <name evidence="2" type="ORF">H9862_06290</name>
</gene>
<accession>A0A9D1VBL9</accession>
<dbReference type="Proteomes" id="UP000823964">
    <property type="component" value="Unassembled WGS sequence"/>
</dbReference>
<sequence length="259" mass="28106">MKHLSLLKTMTLACGVALSAAAISSCSSPVSPVKAAENIKVGSGISVFSYNDAAKPTSRHCNEAGLLPDRAARGLRTWLKHSTIQHHTYVYPQYYISIPSAPGKPDKVWALCSDGHGNLVGVLIPRDGTPAWDLPNLGDYRVYVCETDDRKDLSKAIMDSLADAGYDSYRIETRKASGLTQRRFLISKPMTDEEQKAEQARLQEAYKKARAARDARAAAGVGGSEDDFVPDDLDLDMDDSSGDDDLGDPLEDDTEALDL</sequence>
<evidence type="ECO:0000313" key="3">
    <source>
        <dbReference type="Proteomes" id="UP000823964"/>
    </source>
</evidence>
<evidence type="ECO:0000256" key="1">
    <source>
        <dbReference type="SAM" id="MobiDB-lite"/>
    </source>
</evidence>